<protein>
    <submittedName>
        <fullName evidence="5">BTB domain-containing protein</fullName>
    </submittedName>
</protein>
<dbReference type="OrthoDB" id="5787168at2759"/>
<gene>
    <name evidence="2" type="ORF">DME_LOCUS2561</name>
</gene>
<proteinExistence type="predicted"/>
<dbReference type="WBParaSite" id="DME_0000864601-mRNA-1">
    <property type="protein sequence ID" value="DME_0000864601-mRNA-1"/>
    <property type="gene ID" value="DME_0000864601"/>
</dbReference>
<evidence type="ECO:0000259" key="1">
    <source>
        <dbReference type="PROSITE" id="PS50097"/>
    </source>
</evidence>
<evidence type="ECO:0000313" key="2">
    <source>
        <dbReference type="EMBL" id="VDN52588.1"/>
    </source>
</evidence>
<evidence type="ECO:0000313" key="5">
    <source>
        <dbReference type="WBParaSite" id="DME_0000864601-mRNA-1"/>
    </source>
</evidence>
<dbReference type="Proteomes" id="UP000274756">
    <property type="component" value="Unassembled WGS sequence"/>
</dbReference>
<dbReference type="InterPro" id="IPR000210">
    <property type="entry name" value="BTB/POZ_dom"/>
</dbReference>
<feature type="domain" description="BTB" evidence="1">
    <location>
        <begin position="170"/>
        <end position="234"/>
    </location>
</feature>
<dbReference type="EMBL" id="UYYG01000067">
    <property type="protein sequence ID" value="VDN52588.1"/>
    <property type="molecule type" value="Genomic_DNA"/>
</dbReference>
<evidence type="ECO:0000313" key="3">
    <source>
        <dbReference type="Proteomes" id="UP000038040"/>
    </source>
</evidence>
<dbReference type="SMART" id="SM00225">
    <property type="entry name" value="BTB"/>
    <property type="match status" value="1"/>
</dbReference>
<keyword evidence="4" id="KW-1185">Reference proteome</keyword>
<name>A0A158Q5Z3_DRAME</name>
<dbReference type="PANTHER" id="PTHR22744:SF14">
    <property type="entry name" value="BTB DOMAIN-CONTAINING PROTEIN-RELATED"/>
    <property type="match status" value="1"/>
</dbReference>
<dbReference type="SUPFAM" id="SSF54695">
    <property type="entry name" value="POZ domain"/>
    <property type="match status" value="1"/>
</dbReference>
<reference evidence="5" key="1">
    <citation type="submission" date="2016-04" db="UniProtKB">
        <authorList>
            <consortium name="WormBaseParasite"/>
        </authorList>
    </citation>
    <scope>IDENTIFICATION</scope>
</reference>
<dbReference type="Gene3D" id="3.30.710.10">
    <property type="entry name" value="Potassium Channel Kv1.1, Chain A"/>
    <property type="match status" value="1"/>
</dbReference>
<dbReference type="AlphaFoldDB" id="A0A158Q5Z3"/>
<evidence type="ECO:0000313" key="4">
    <source>
        <dbReference type="Proteomes" id="UP000274756"/>
    </source>
</evidence>
<dbReference type="PANTHER" id="PTHR22744">
    <property type="entry name" value="HELIX LOOP HELIX PROTEIN 21-RELATED"/>
    <property type="match status" value="1"/>
</dbReference>
<dbReference type="Pfam" id="PF24937">
    <property type="entry name" value="DUF7754"/>
    <property type="match status" value="1"/>
</dbReference>
<sequence>MEGSNDEEKSFDEQLSHLSAKTCEELFPNFIPLPSTGYEISFSLYCCEYGLIEGKFRKAGGIHFQMQFVDFIIAQSEESTNNSMDKNSIVHFFGESTDLNLEWRYIVQMRFRVASDVDNLEQVVDGDLFEFGRHCPPIRLQLTDPRIRRICIELRFVEKMHDFLPKFDDGDIFLKFNDGILKVHKALLALHSNYMAMTLINAKKDDIIYMDEANMEDFKEMLYQIYPTTRPINANFEKLSKVAVQYQAEAIIENLSSFFIDNNKKFIEQKIGDAARLNLQPAIERLVYDAEQDGLWAKMIHTGFNPKQEYGSLIYDEIILPTVAKASLLFEKNFIFYLSAKLNPIGVPLKTKVFEKITFRSKAESEDPFNIPLFVQGIPFFVNRGILAINNDKRFGRGNNGELIVQINIDFENECIKAGKTPVDVVHALLLHIYPMKEPIPIDIVRPMLALSHYHDMHYVMRSLEQVIYRFYLLKEPPESSEHFFEHFELAEKYDLENLLLRSLYRIEKSCNCFVKKMIELPCYKNLTTKTRNRILDRFCSNWSVGRLNPSRCINQFIPIILDKANQSSSENDESLATLREFSSHSVFGDPDDIASSHSFS</sequence>
<organism evidence="3 5">
    <name type="scientific">Dracunculus medinensis</name>
    <name type="common">Guinea worm</name>
    <dbReference type="NCBI Taxonomy" id="318479"/>
    <lineage>
        <taxon>Eukaryota</taxon>
        <taxon>Metazoa</taxon>
        <taxon>Ecdysozoa</taxon>
        <taxon>Nematoda</taxon>
        <taxon>Chromadorea</taxon>
        <taxon>Rhabditida</taxon>
        <taxon>Spirurina</taxon>
        <taxon>Dracunculoidea</taxon>
        <taxon>Dracunculidae</taxon>
        <taxon>Dracunculus</taxon>
    </lineage>
</organism>
<dbReference type="PROSITE" id="PS50097">
    <property type="entry name" value="BTB"/>
    <property type="match status" value="1"/>
</dbReference>
<accession>A0A158Q5Z3</accession>
<dbReference type="Proteomes" id="UP000038040">
    <property type="component" value="Unplaced"/>
</dbReference>
<dbReference type="InterPro" id="IPR056656">
    <property type="entry name" value="DUF7754"/>
</dbReference>
<reference evidence="2 4" key="2">
    <citation type="submission" date="2018-11" db="EMBL/GenBank/DDBJ databases">
        <authorList>
            <consortium name="Pathogen Informatics"/>
        </authorList>
    </citation>
    <scope>NUCLEOTIDE SEQUENCE [LARGE SCALE GENOMIC DNA]</scope>
</reference>
<dbReference type="InterPro" id="IPR011333">
    <property type="entry name" value="SKP1/BTB/POZ_sf"/>
</dbReference>
<dbReference type="Pfam" id="PF00651">
    <property type="entry name" value="BTB"/>
    <property type="match status" value="1"/>
</dbReference>